<dbReference type="RefSeq" id="WP_310072760.1">
    <property type="nucleotide sequence ID" value="NZ_JAVDVX010000004.1"/>
</dbReference>
<dbReference type="Gene3D" id="3.50.50.60">
    <property type="entry name" value="FAD/NAD(P)-binding domain"/>
    <property type="match status" value="1"/>
</dbReference>
<evidence type="ECO:0008006" key="3">
    <source>
        <dbReference type="Google" id="ProtNLM"/>
    </source>
</evidence>
<keyword evidence="2" id="KW-1185">Reference proteome</keyword>
<dbReference type="SUPFAM" id="SSF51905">
    <property type="entry name" value="FAD/NAD(P)-binding domain"/>
    <property type="match status" value="1"/>
</dbReference>
<dbReference type="PIRSF" id="PIRSF011396">
    <property type="entry name" value="Trp_halogenase"/>
    <property type="match status" value="1"/>
</dbReference>
<dbReference type="InterPro" id="IPR050816">
    <property type="entry name" value="Flavin-dep_Halogenase_NPB"/>
</dbReference>
<dbReference type="Pfam" id="PF04820">
    <property type="entry name" value="Trp_halogenase"/>
    <property type="match status" value="1"/>
</dbReference>
<name>A0ABU1UZ22_9GAMM</name>
<dbReference type="PANTHER" id="PTHR43747">
    <property type="entry name" value="FAD-BINDING PROTEIN"/>
    <property type="match status" value="1"/>
</dbReference>
<sequence>MDKPWRILILGGGTAGWMAANLFAKQWPSEQVQITLIEAPEIPIIGVGEGSTPSLKRFFKTLDIPEREWMPECQATYKTNIRFVDWSPASGVSDYSHPFYSQPDVFNERAFFTNCRTRRLGLNVVTEPERFFVNGELARQGKAPVAPKSFPFHMEYGYHFDSQLLGRYLARVAAARGVVHRQATFAQVLRNNAGDISALQTRAGDVIDGDFFIDCTGFASLLMQQGLGVPFRSYAQQLFNDSAVVMPSAAAQHFPVETRSTALTAGWCWHIPLMHRSGNGYVYSSQFISKDQAEAEFRAHLGVSDSAQECRHLKMRVGQLEQHWAYNCVGLGLSQGFIEPLEATALHLVQLTIEALIDALDQHQFTCGGREQFNRTVNNHFEGVRDYILAHYKLNTRGLVNGAGDDAGYWRANRDNKHMPESLLQLLDVWFRCGDLEAEFAQRKIKPAFNAASWHCLLAGYGAFPPLAPNQPGLGKGDLYRECEVANFVEGCALNFPLHKALLMNDRKLTEPGS</sequence>
<dbReference type="InterPro" id="IPR036188">
    <property type="entry name" value="FAD/NAD-bd_sf"/>
</dbReference>
<comment type="caution">
    <text evidence="1">The sequence shown here is derived from an EMBL/GenBank/DDBJ whole genome shotgun (WGS) entry which is preliminary data.</text>
</comment>
<dbReference type="Proteomes" id="UP001253595">
    <property type="component" value="Unassembled WGS sequence"/>
</dbReference>
<proteinExistence type="predicted"/>
<organism evidence="1 2">
    <name type="scientific">Cellvibrio fibrivorans</name>
    <dbReference type="NCBI Taxonomy" id="126350"/>
    <lineage>
        <taxon>Bacteria</taxon>
        <taxon>Pseudomonadati</taxon>
        <taxon>Pseudomonadota</taxon>
        <taxon>Gammaproteobacteria</taxon>
        <taxon>Cellvibrionales</taxon>
        <taxon>Cellvibrionaceae</taxon>
        <taxon>Cellvibrio</taxon>
    </lineage>
</organism>
<dbReference type="InterPro" id="IPR033856">
    <property type="entry name" value="Trp_halogen"/>
</dbReference>
<dbReference type="PANTHER" id="PTHR43747:SF4">
    <property type="entry name" value="FLAVIN-DEPENDENT TRYPTOPHAN HALOGENASE"/>
    <property type="match status" value="1"/>
</dbReference>
<protein>
    <recommendedName>
        <fullName evidence="3">Tryptophan halogenase</fullName>
    </recommendedName>
</protein>
<gene>
    <name evidence="1" type="ORF">J2X05_002460</name>
</gene>
<evidence type="ECO:0000313" key="1">
    <source>
        <dbReference type="EMBL" id="MDR7090436.1"/>
    </source>
</evidence>
<accession>A0ABU1UZ22</accession>
<evidence type="ECO:0000313" key="2">
    <source>
        <dbReference type="Proteomes" id="UP001253595"/>
    </source>
</evidence>
<dbReference type="EMBL" id="JAVDVX010000004">
    <property type="protein sequence ID" value="MDR7090436.1"/>
    <property type="molecule type" value="Genomic_DNA"/>
</dbReference>
<dbReference type="InterPro" id="IPR006905">
    <property type="entry name" value="Flavin_halogenase"/>
</dbReference>
<reference evidence="1 2" key="1">
    <citation type="submission" date="2023-07" db="EMBL/GenBank/DDBJ databases">
        <title>Sorghum-associated microbial communities from plants grown in Nebraska, USA.</title>
        <authorList>
            <person name="Schachtman D."/>
        </authorList>
    </citation>
    <scope>NUCLEOTIDE SEQUENCE [LARGE SCALE GENOMIC DNA]</scope>
    <source>
        <strain evidence="1 2">BE190</strain>
    </source>
</reference>